<name>A0A1J7GUK4_LUPAN</name>
<proteinExistence type="predicted"/>
<dbReference type="Proteomes" id="UP000188354">
    <property type="component" value="Chromosome LG19"/>
</dbReference>
<reference evidence="1 2" key="1">
    <citation type="journal article" date="2017" name="Plant Biotechnol. J.">
        <title>A comprehensive draft genome sequence for lupin (Lupinus angustifolius), an emerging health food: insights into plant-microbe interactions and legume evolution.</title>
        <authorList>
            <person name="Hane J.K."/>
            <person name="Ming Y."/>
            <person name="Kamphuis L.G."/>
            <person name="Nelson M.N."/>
            <person name="Garg G."/>
            <person name="Atkins C.A."/>
            <person name="Bayer P.E."/>
            <person name="Bravo A."/>
            <person name="Bringans S."/>
            <person name="Cannon S."/>
            <person name="Edwards D."/>
            <person name="Foley R."/>
            <person name="Gao L.L."/>
            <person name="Harrison M.J."/>
            <person name="Huang W."/>
            <person name="Hurgobin B."/>
            <person name="Li S."/>
            <person name="Liu C.W."/>
            <person name="McGrath A."/>
            <person name="Morahan G."/>
            <person name="Murray J."/>
            <person name="Weller J."/>
            <person name="Jian J."/>
            <person name="Singh K.B."/>
        </authorList>
    </citation>
    <scope>NUCLEOTIDE SEQUENCE [LARGE SCALE GENOMIC DNA]</scope>
    <source>
        <strain evidence="2">cv. Tanjil</strain>
        <tissue evidence="1">Whole plant</tissue>
    </source>
</reference>
<evidence type="ECO:0000313" key="1">
    <source>
        <dbReference type="EMBL" id="OIV91802.1"/>
    </source>
</evidence>
<organism evidence="1 2">
    <name type="scientific">Lupinus angustifolius</name>
    <name type="common">Narrow-leaved blue lupine</name>
    <dbReference type="NCBI Taxonomy" id="3871"/>
    <lineage>
        <taxon>Eukaryota</taxon>
        <taxon>Viridiplantae</taxon>
        <taxon>Streptophyta</taxon>
        <taxon>Embryophyta</taxon>
        <taxon>Tracheophyta</taxon>
        <taxon>Spermatophyta</taxon>
        <taxon>Magnoliopsida</taxon>
        <taxon>eudicotyledons</taxon>
        <taxon>Gunneridae</taxon>
        <taxon>Pentapetalae</taxon>
        <taxon>rosids</taxon>
        <taxon>fabids</taxon>
        <taxon>Fabales</taxon>
        <taxon>Fabaceae</taxon>
        <taxon>Papilionoideae</taxon>
        <taxon>50 kb inversion clade</taxon>
        <taxon>genistoids sensu lato</taxon>
        <taxon>core genistoids</taxon>
        <taxon>Genisteae</taxon>
        <taxon>Lupinus</taxon>
    </lineage>
</organism>
<accession>A0A1J7GUK4</accession>
<keyword evidence="2" id="KW-1185">Reference proteome</keyword>
<evidence type="ECO:0000313" key="2">
    <source>
        <dbReference type="Proteomes" id="UP000188354"/>
    </source>
</evidence>
<gene>
    <name evidence="1" type="ORF">TanjilG_14381</name>
</gene>
<protein>
    <submittedName>
        <fullName evidence="1">Uncharacterized protein</fullName>
    </submittedName>
</protein>
<dbReference type="Gramene" id="OIV91802">
    <property type="protein sequence ID" value="OIV91802"/>
    <property type="gene ID" value="TanjilG_14381"/>
</dbReference>
<dbReference type="AlphaFoldDB" id="A0A1J7GUK4"/>
<sequence>MGYDLCVHHVLQILSKWCAFHNSIGKYGNKTRGSLIPSTFCLGHGVPTQDPTGTAFKSKF</sequence>
<dbReference type="EMBL" id="CM007379">
    <property type="protein sequence ID" value="OIV91802.1"/>
    <property type="molecule type" value="Genomic_DNA"/>
</dbReference>